<evidence type="ECO:0000256" key="2">
    <source>
        <dbReference type="ARBA" id="ARBA00006472"/>
    </source>
</evidence>
<dbReference type="GO" id="GO:0008124">
    <property type="term" value="F:4-alpha-hydroxytetrahydrobiopterin dehydratase activity"/>
    <property type="evidence" value="ECO:0007669"/>
    <property type="project" value="UniProtKB-EC"/>
</dbReference>
<evidence type="ECO:0000313" key="6">
    <source>
        <dbReference type="Proteomes" id="UP001172673"/>
    </source>
</evidence>
<accession>A0AA38X4E8</accession>
<dbReference type="InterPro" id="IPR036428">
    <property type="entry name" value="PCD_sf"/>
</dbReference>
<comment type="similarity">
    <text evidence="2">Belongs to the pterin-4-alpha-carbinolamine dehydratase family.</text>
</comment>
<gene>
    <name evidence="5" type="ORF">H2200_008549</name>
</gene>
<dbReference type="Gene3D" id="3.30.1360.20">
    <property type="entry name" value="Transcriptional coactivator/pterin dehydratase"/>
    <property type="match status" value="1"/>
</dbReference>
<keyword evidence="6" id="KW-1185">Reference proteome</keyword>
<protein>
    <recommendedName>
        <fullName evidence="3">4a-hydroxytetrahydrobiopterin dehydratase</fullName>
        <ecNumber evidence="3">4.2.1.96</ecNumber>
    </recommendedName>
</protein>
<sequence length="321" mass="35711">MLQARHVGSRSFIRNVTASIDRNVNITSKPSLWRSPLPPTTCRTSGSSRSLHLAHTAAITFPPSCDTISIHLKDGERLVQKFSPTPRANLDKLREALTELLQSPEPAPSPIESPDRCGKKKGIPGPSFGAGEWLLDPEGDAIHRHTAHAWAGELDIIEKLIIQRADQIHHHPHITRGRVEDGEYTLMTITCTTHSPRGLSNRDMRLARIIKRILSDFNTTTAPILDDWQTWEEDQLKITAQRERMIAINREKINKALENCGCEPQFPPISPKLRGLPQRKGQLIHFVDSKRQGGPSLAIRRVKGTAVSNSPGHTALVSNQS</sequence>
<evidence type="ECO:0000256" key="1">
    <source>
        <dbReference type="ARBA" id="ARBA00001554"/>
    </source>
</evidence>
<comment type="catalytic activity">
    <reaction evidence="1">
        <text>(4aS,6R)-4a-hydroxy-L-erythro-5,6,7,8-tetrahydrobiopterin = (6R)-L-erythro-6,7-dihydrobiopterin + H2O</text>
        <dbReference type="Rhea" id="RHEA:11920"/>
        <dbReference type="ChEBI" id="CHEBI:15377"/>
        <dbReference type="ChEBI" id="CHEBI:15642"/>
        <dbReference type="ChEBI" id="CHEBI:43120"/>
        <dbReference type="EC" id="4.2.1.96"/>
    </reaction>
</comment>
<dbReference type="GO" id="GO:0006729">
    <property type="term" value="P:tetrahydrobiopterin biosynthetic process"/>
    <property type="evidence" value="ECO:0007669"/>
    <property type="project" value="InterPro"/>
</dbReference>
<evidence type="ECO:0000256" key="4">
    <source>
        <dbReference type="ARBA" id="ARBA00023239"/>
    </source>
</evidence>
<name>A0AA38X4E8_9EURO</name>
<evidence type="ECO:0000313" key="5">
    <source>
        <dbReference type="EMBL" id="KAJ9606541.1"/>
    </source>
</evidence>
<dbReference type="EC" id="4.2.1.96" evidence="3"/>
<dbReference type="Proteomes" id="UP001172673">
    <property type="component" value="Unassembled WGS sequence"/>
</dbReference>
<dbReference type="AlphaFoldDB" id="A0AA38X4E8"/>
<evidence type="ECO:0000256" key="3">
    <source>
        <dbReference type="ARBA" id="ARBA00013252"/>
    </source>
</evidence>
<comment type="caution">
    <text evidence="5">The sequence shown here is derived from an EMBL/GenBank/DDBJ whole genome shotgun (WGS) entry which is preliminary data.</text>
</comment>
<dbReference type="Pfam" id="PF01329">
    <property type="entry name" value="Pterin_4a"/>
    <property type="match status" value="1"/>
</dbReference>
<reference evidence="5" key="1">
    <citation type="submission" date="2022-10" db="EMBL/GenBank/DDBJ databases">
        <title>Culturing micro-colonial fungi from biological soil crusts in the Mojave desert and describing Neophaeococcomyces mojavensis, and introducing the new genera and species Taxawa tesnikishii.</title>
        <authorList>
            <person name="Kurbessoian T."/>
            <person name="Stajich J.E."/>
        </authorList>
    </citation>
    <scope>NUCLEOTIDE SEQUENCE</scope>
    <source>
        <strain evidence="5">TK_41</strain>
    </source>
</reference>
<keyword evidence="4" id="KW-0456">Lyase</keyword>
<proteinExistence type="inferred from homology"/>
<dbReference type="EMBL" id="JAPDRK010000013">
    <property type="protein sequence ID" value="KAJ9606541.1"/>
    <property type="molecule type" value="Genomic_DNA"/>
</dbReference>
<organism evidence="5 6">
    <name type="scientific">Cladophialophora chaetospira</name>
    <dbReference type="NCBI Taxonomy" id="386627"/>
    <lineage>
        <taxon>Eukaryota</taxon>
        <taxon>Fungi</taxon>
        <taxon>Dikarya</taxon>
        <taxon>Ascomycota</taxon>
        <taxon>Pezizomycotina</taxon>
        <taxon>Eurotiomycetes</taxon>
        <taxon>Chaetothyriomycetidae</taxon>
        <taxon>Chaetothyriales</taxon>
        <taxon>Herpotrichiellaceae</taxon>
        <taxon>Cladophialophora</taxon>
    </lineage>
</organism>
<dbReference type="InterPro" id="IPR001533">
    <property type="entry name" value="Pterin_deHydtase"/>
</dbReference>
<dbReference type="SUPFAM" id="SSF55248">
    <property type="entry name" value="PCD-like"/>
    <property type="match status" value="1"/>
</dbReference>